<accession>A0ABP0FR53</accession>
<name>A0ABP0FR53_CLALP</name>
<dbReference type="SUPFAM" id="SSF48726">
    <property type="entry name" value="Immunoglobulin"/>
    <property type="match status" value="1"/>
</dbReference>
<dbReference type="PROSITE" id="PS50835">
    <property type="entry name" value="IG_LIKE"/>
    <property type="match status" value="1"/>
</dbReference>
<dbReference type="InterPro" id="IPR036179">
    <property type="entry name" value="Ig-like_dom_sf"/>
</dbReference>
<evidence type="ECO:0000259" key="4">
    <source>
        <dbReference type="PROSITE" id="PS50835"/>
    </source>
</evidence>
<feature type="region of interest" description="Disordered" evidence="1">
    <location>
        <begin position="561"/>
        <end position="611"/>
    </location>
</feature>
<feature type="region of interest" description="Disordered" evidence="1">
    <location>
        <begin position="634"/>
        <end position="680"/>
    </location>
</feature>
<organism evidence="5 6">
    <name type="scientific">Clavelina lepadiformis</name>
    <name type="common">Light-bulb sea squirt</name>
    <name type="synonym">Ascidia lepadiformis</name>
    <dbReference type="NCBI Taxonomy" id="159417"/>
    <lineage>
        <taxon>Eukaryota</taxon>
        <taxon>Metazoa</taxon>
        <taxon>Chordata</taxon>
        <taxon>Tunicata</taxon>
        <taxon>Ascidiacea</taxon>
        <taxon>Aplousobranchia</taxon>
        <taxon>Clavelinidae</taxon>
        <taxon>Clavelina</taxon>
    </lineage>
</organism>
<feature type="transmembrane region" description="Helical" evidence="2">
    <location>
        <begin position="523"/>
        <end position="545"/>
    </location>
</feature>
<dbReference type="InterPro" id="IPR003599">
    <property type="entry name" value="Ig_sub"/>
</dbReference>
<dbReference type="Pfam" id="PF13927">
    <property type="entry name" value="Ig_3"/>
    <property type="match status" value="1"/>
</dbReference>
<dbReference type="InterPro" id="IPR007110">
    <property type="entry name" value="Ig-like_dom"/>
</dbReference>
<keyword evidence="3" id="KW-0732">Signal</keyword>
<dbReference type="InterPro" id="IPR013783">
    <property type="entry name" value="Ig-like_fold"/>
</dbReference>
<evidence type="ECO:0000256" key="2">
    <source>
        <dbReference type="SAM" id="Phobius"/>
    </source>
</evidence>
<dbReference type="Proteomes" id="UP001642483">
    <property type="component" value="Unassembled WGS sequence"/>
</dbReference>
<keyword evidence="2" id="KW-0472">Membrane</keyword>
<evidence type="ECO:0000256" key="3">
    <source>
        <dbReference type="SAM" id="SignalP"/>
    </source>
</evidence>
<feature type="compositionally biased region" description="Polar residues" evidence="1">
    <location>
        <begin position="562"/>
        <end position="576"/>
    </location>
</feature>
<feature type="chain" id="PRO_5046768236" description="Ig-like domain-containing protein" evidence="3">
    <location>
        <begin position="18"/>
        <end position="715"/>
    </location>
</feature>
<keyword evidence="2" id="KW-1133">Transmembrane helix</keyword>
<protein>
    <recommendedName>
        <fullName evidence="4">Ig-like domain-containing protein</fullName>
    </recommendedName>
</protein>
<keyword evidence="6" id="KW-1185">Reference proteome</keyword>
<feature type="domain" description="Ig-like" evidence="4">
    <location>
        <begin position="314"/>
        <end position="398"/>
    </location>
</feature>
<keyword evidence="2" id="KW-0812">Transmembrane</keyword>
<gene>
    <name evidence="5" type="ORF">CVLEPA_LOCUS12313</name>
</gene>
<dbReference type="PROSITE" id="PS51257">
    <property type="entry name" value="PROKAR_LIPOPROTEIN"/>
    <property type="match status" value="1"/>
</dbReference>
<feature type="signal peptide" evidence="3">
    <location>
        <begin position="1"/>
        <end position="17"/>
    </location>
</feature>
<evidence type="ECO:0000256" key="1">
    <source>
        <dbReference type="SAM" id="MobiDB-lite"/>
    </source>
</evidence>
<dbReference type="Gene3D" id="2.60.40.10">
    <property type="entry name" value="Immunoglobulins"/>
    <property type="match status" value="1"/>
</dbReference>
<feature type="compositionally biased region" description="Low complexity" evidence="1">
    <location>
        <begin position="636"/>
        <end position="648"/>
    </location>
</feature>
<reference evidence="5 6" key="1">
    <citation type="submission" date="2024-02" db="EMBL/GenBank/DDBJ databases">
        <authorList>
            <person name="Daric V."/>
            <person name="Darras S."/>
        </authorList>
    </citation>
    <scope>NUCLEOTIDE SEQUENCE [LARGE SCALE GENOMIC DNA]</scope>
</reference>
<comment type="caution">
    <text evidence="5">The sequence shown here is derived from an EMBL/GenBank/DDBJ whole genome shotgun (WGS) entry which is preliminary data.</text>
</comment>
<evidence type="ECO:0000313" key="6">
    <source>
        <dbReference type="Proteomes" id="UP001642483"/>
    </source>
</evidence>
<sequence length="715" mass="77237">MLKSSFVIFVLLCLASASSLNTTITTTPASTSCLTSGLTNLLAEAVFDATDIASCAWSYGGVLDDKPFYSLPSGCENPTAGNDTIICNGAGGNDIKTSLSIGGPLVEGTLKLTISCNDTAGGSTDNSSITRNVEPCSLNPSTSPNAFASCAPSCEYNDTAMLSCSAGYDGQGVPVTCGSTCSFGEDITCKLNADVCGGGNYTGINASSVNVIVSTNEIQRYNDETSDVICNAVLADAIAWYDANNGSIVMLHNTSHPYQECRPTDDVDTTSVILHLGGDSSPSDASNTTYTCRVRNDFNDLDETIDLVDIVSVPVTITGQSNESLEVCYNHFTTLRCSYTSKPNPIKVTWSLTPIGSNESAEVTEDSRVFIQTNNTLSSLTITNAVSNDNGVYTCDVTGARYDGLAPRIDTQIFALTVQDDKPDDVIMESNGDVCTIKWKIPSMSDVSGYQIAVKSKTLQILFNSSEAQRPEYHFFIEPEEEHYIATVAMLLNNDTCLGPVVAAAGNCTYQELKPQGSDPFRIATIVLGVLLGIALLVWLSYCVWNATRKKKPPRPVVKNAYEQNPHPTFSNVSQPENHHRHDNGSFEAIPDDDENHYEHEIKPGRQNSNLHPHAGMTSVSHQHVRTYRLKTPETNNNADDIYDDIIASGNGGQATQSLSRDDRLRAPLPPTPGDEYEQPLQHLGGRFDNYDVTIDNNEQRFAAQPGVQSSRHPR</sequence>
<dbReference type="SMART" id="SM00409">
    <property type="entry name" value="IG"/>
    <property type="match status" value="1"/>
</dbReference>
<evidence type="ECO:0000313" key="5">
    <source>
        <dbReference type="EMBL" id="CAK8682103.1"/>
    </source>
</evidence>
<proteinExistence type="predicted"/>
<dbReference type="EMBL" id="CAWYQH010000090">
    <property type="protein sequence ID" value="CAK8682103.1"/>
    <property type="molecule type" value="Genomic_DNA"/>
</dbReference>
<dbReference type="CDD" id="cd00096">
    <property type="entry name" value="Ig"/>
    <property type="match status" value="1"/>
</dbReference>